<feature type="region of interest" description="Disordered" evidence="1">
    <location>
        <begin position="137"/>
        <end position="158"/>
    </location>
</feature>
<keyword evidence="3" id="KW-1185">Reference proteome</keyword>
<name>A0A8H3I8B7_9LECA</name>
<evidence type="ECO:0000256" key="1">
    <source>
        <dbReference type="SAM" id="MobiDB-lite"/>
    </source>
</evidence>
<feature type="compositionally biased region" description="Basic and acidic residues" evidence="1">
    <location>
        <begin position="137"/>
        <end position="151"/>
    </location>
</feature>
<dbReference type="OrthoDB" id="10587196at2759"/>
<dbReference type="Proteomes" id="UP000664534">
    <property type="component" value="Unassembled WGS sequence"/>
</dbReference>
<protein>
    <submittedName>
        <fullName evidence="2">Uncharacterized protein</fullName>
    </submittedName>
</protein>
<sequence length="158" mass="18048">MASSIASTAWRPSTVLGIGEIKDGFKCIGKTKQKNPCENRIKKENRTRAKEILLSMSLTSPASNQFEDDLEELLDILLCWRHRKEMEQVAELMETWTRAIEEVVRRGGDEIMGEADDTISRLDADISDLMERRLRLVQGEERTQAGRERRGNGYPAPR</sequence>
<accession>A0A8H3I8B7</accession>
<gene>
    <name evidence="2" type="ORF">IMSHALPRED_009955</name>
</gene>
<evidence type="ECO:0000313" key="3">
    <source>
        <dbReference type="Proteomes" id="UP000664534"/>
    </source>
</evidence>
<reference evidence="2" key="1">
    <citation type="submission" date="2021-03" db="EMBL/GenBank/DDBJ databases">
        <authorList>
            <person name="Tagirdzhanova G."/>
        </authorList>
    </citation>
    <scope>NUCLEOTIDE SEQUENCE</scope>
</reference>
<organism evidence="2 3">
    <name type="scientific">Imshaugia aleurites</name>
    <dbReference type="NCBI Taxonomy" id="172621"/>
    <lineage>
        <taxon>Eukaryota</taxon>
        <taxon>Fungi</taxon>
        <taxon>Dikarya</taxon>
        <taxon>Ascomycota</taxon>
        <taxon>Pezizomycotina</taxon>
        <taxon>Lecanoromycetes</taxon>
        <taxon>OSLEUM clade</taxon>
        <taxon>Lecanoromycetidae</taxon>
        <taxon>Lecanorales</taxon>
        <taxon>Lecanorineae</taxon>
        <taxon>Parmeliaceae</taxon>
        <taxon>Imshaugia</taxon>
    </lineage>
</organism>
<comment type="caution">
    <text evidence="2">The sequence shown here is derived from an EMBL/GenBank/DDBJ whole genome shotgun (WGS) entry which is preliminary data.</text>
</comment>
<dbReference type="AlphaFoldDB" id="A0A8H3I8B7"/>
<dbReference type="EMBL" id="CAJPDT010000008">
    <property type="protein sequence ID" value="CAF9911170.1"/>
    <property type="molecule type" value="Genomic_DNA"/>
</dbReference>
<proteinExistence type="predicted"/>
<evidence type="ECO:0000313" key="2">
    <source>
        <dbReference type="EMBL" id="CAF9911170.1"/>
    </source>
</evidence>